<dbReference type="OrthoDB" id="2146857at2"/>
<dbReference type="InterPro" id="IPR052200">
    <property type="entry name" value="Protoporphyrinogen_IX_DH"/>
</dbReference>
<dbReference type="GO" id="GO:0070819">
    <property type="term" value="F:menaquinone-dependent protoporphyrinogen oxidase activity"/>
    <property type="evidence" value="ECO:0007669"/>
    <property type="project" value="TreeGrafter"/>
</dbReference>
<dbReference type="RefSeq" id="WP_132849876.1">
    <property type="nucleotide sequence ID" value="NZ_CP058648.1"/>
</dbReference>
<dbReference type="Proteomes" id="UP000295504">
    <property type="component" value="Unassembled WGS sequence"/>
</dbReference>
<reference evidence="2 3" key="1">
    <citation type="submission" date="2019-03" db="EMBL/GenBank/DDBJ databases">
        <title>Genomic Encyclopedia of Type Strains, Phase IV (KMG-IV): sequencing the most valuable type-strain genomes for metagenomic binning, comparative biology and taxonomic classification.</title>
        <authorList>
            <person name="Goeker M."/>
        </authorList>
    </citation>
    <scope>NUCLEOTIDE SEQUENCE [LARGE SCALE GENOMIC DNA]</scope>
    <source>
        <strain evidence="2 3">DSM 100013</strain>
    </source>
</reference>
<feature type="domain" description="Flavodoxin-like" evidence="1">
    <location>
        <begin position="3"/>
        <end position="157"/>
    </location>
</feature>
<dbReference type="Gene3D" id="3.40.50.360">
    <property type="match status" value="1"/>
</dbReference>
<dbReference type="GO" id="GO:0010181">
    <property type="term" value="F:FMN binding"/>
    <property type="evidence" value="ECO:0007669"/>
    <property type="project" value="InterPro"/>
</dbReference>
<gene>
    <name evidence="2" type="ORF">EDD79_10853</name>
</gene>
<dbReference type="PANTHER" id="PTHR38030:SF2">
    <property type="entry name" value="PROTOPORPHYRINOGEN IX DEHYDROGENASE [QUINONE]"/>
    <property type="match status" value="1"/>
</dbReference>
<sequence>MKTLIVYSTKYGCTEKCAKKLSEKLKGSIDLVNLKEGKKIDISLYDKVIIGGSIYIGKIQNEVVNFCKDNLQKLISKKIGLFVCSMREGESIEEQIRASFPQELRLNAVAIENFGGEFIFNKMGFLDKLITKKVVKIDKDTSNILEDNINNFAQLMNS</sequence>
<dbReference type="Pfam" id="PF12724">
    <property type="entry name" value="Flavodoxin_5"/>
    <property type="match status" value="1"/>
</dbReference>
<dbReference type="AlphaFoldDB" id="A0A4R2TF00"/>
<comment type="caution">
    <text evidence="2">The sequence shown here is derived from an EMBL/GenBank/DDBJ whole genome shotgun (WGS) entry which is preliminary data.</text>
</comment>
<dbReference type="EMBL" id="SLYC01000085">
    <property type="protein sequence ID" value="TCP93282.1"/>
    <property type="molecule type" value="Genomic_DNA"/>
</dbReference>
<dbReference type="GO" id="GO:0009055">
    <property type="term" value="F:electron transfer activity"/>
    <property type="evidence" value="ECO:0007669"/>
    <property type="project" value="InterPro"/>
</dbReference>
<dbReference type="InterPro" id="IPR029039">
    <property type="entry name" value="Flavoprotein-like_sf"/>
</dbReference>
<dbReference type="PROSITE" id="PS50902">
    <property type="entry name" value="FLAVODOXIN_LIKE"/>
    <property type="match status" value="1"/>
</dbReference>
<protein>
    <submittedName>
        <fullName evidence="2">Menaquinone-dependent protoporphyrinogen oxidase</fullName>
    </submittedName>
</protein>
<evidence type="ECO:0000259" key="1">
    <source>
        <dbReference type="PROSITE" id="PS50902"/>
    </source>
</evidence>
<dbReference type="GO" id="GO:0006783">
    <property type="term" value="P:heme biosynthetic process"/>
    <property type="evidence" value="ECO:0007669"/>
    <property type="project" value="TreeGrafter"/>
</dbReference>
<name>A0A4R2TF00_9FIRM</name>
<dbReference type="SUPFAM" id="SSF52218">
    <property type="entry name" value="Flavoproteins"/>
    <property type="match status" value="1"/>
</dbReference>
<dbReference type="InterPro" id="IPR026816">
    <property type="entry name" value="Flavodoxin_dom"/>
</dbReference>
<accession>A0A4R2TF00</accession>
<evidence type="ECO:0000313" key="3">
    <source>
        <dbReference type="Proteomes" id="UP000295504"/>
    </source>
</evidence>
<dbReference type="GO" id="GO:0016651">
    <property type="term" value="F:oxidoreductase activity, acting on NAD(P)H"/>
    <property type="evidence" value="ECO:0007669"/>
    <property type="project" value="UniProtKB-ARBA"/>
</dbReference>
<dbReference type="InterPro" id="IPR001226">
    <property type="entry name" value="Flavodoxin_CS"/>
</dbReference>
<keyword evidence="3" id="KW-1185">Reference proteome</keyword>
<dbReference type="PANTHER" id="PTHR38030">
    <property type="entry name" value="PROTOPORPHYRINOGEN IX DEHYDROGENASE [MENAQUINONE]"/>
    <property type="match status" value="1"/>
</dbReference>
<dbReference type="InterPro" id="IPR008254">
    <property type="entry name" value="Flavodoxin/NO_synth"/>
</dbReference>
<evidence type="ECO:0000313" key="2">
    <source>
        <dbReference type="EMBL" id="TCP93282.1"/>
    </source>
</evidence>
<dbReference type="PROSITE" id="PS00201">
    <property type="entry name" value="FLAVODOXIN"/>
    <property type="match status" value="1"/>
</dbReference>
<proteinExistence type="predicted"/>
<organism evidence="2 3">
    <name type="scientific">Serpentinicella alkaliphila</name>
    <dbReference type="NCBI Taxonomy" id="1734049"/>
    <lineage>
        <taxon>Bacteria</taxon>
        <taxon>Bacillati</taxon>
        <taxon>Bacillota</taxon>
        <taxon>Clostridia</taxon>
        <taxon>Peptostreptococcales</taxon>
        <taxon>Natronincolaceae</taxon>
        <taxon>Serpentinicella</taxon>
    </lineage>
</organism>